<feature type="region of interest" description="Disordered" evidence="3">
    <location>
        <begin position="668"/>
        <end position="709"/>
    </location>
</feature>
<keyword evidence="1 4" id="KW-0378">Hydrolase</keyword>
<dbReference type="KEGG" id="ruj:E5Z56_06470"/>
<feature type="active site" description="Proton donor/acceptor" evidence="2">
    <location>
        <position position="363"/>
    </location>
</feature>
<reference evidence="4 5" key="1">
    <citation type="submission" date="2019-04" db="EMBL/GenBank/DDBJ databases">
        <authorList>
            <person name="Embree M."/>
            <person name="Gaffney J.R."/>
        </authorList>
    </citation>
    <scope>NUCLEOTIDE SEQUENCE [LARGE SCALE GENOMIC DNA]</scope>
    <source>
        <strain evidence="4 5">JE7A12</strain>
    </source>
</reference>
<evidence type="ECO:0000256" key="2">
    <source>
        <dbReference type="PIRSR" id="PIRSR605754-1"/>
    </source>
</evidence>
<dbReference type="Pfam" id="PF04203">
    <property type="entry name" value="Sortase"/>
    <property type="match status" value="1"/>
</dbReference>
<dbReference type="Gene3D" id="2.40.260.10">
    <property type="entry name" value="Sortase"/>
    <property type="match status" value="1"/>
</dbReference>
<sequence length="709" mass="81528">MRKMKILLLLKEDIQVNRKTSVLKEVPTDLESVDKTYEVNPKLLKKAVLELQKNSDVTEIITCGSSDTERKFRTTYADTIAYLEKQLNKDKEGLPEKEKVQGKHFDISEKDKELLKKKDVSKLEIALAKFKPKAKTALSYAKNYWKYLKGKTYNKKKIPVYLDVDYFCFSTQKIDFFAFVNVSDEVILKGEKFLAEKKLQQQYIVKNYDSGINKFIKNHIPLKVDNKNEVIRKTIQNVAVVAFVVAGVFLLYNNVYKSVENTAIQSEIQSIYYDGDTTKKVSEKEKVRNFKKLQNINSEIVAWINVPHTNIDYPVLYHKEDTLHSQYYLYNNYEKNYSQYGSIFIDFRSQQGVKSKNVIMHGHHMMDGSMFANLLKYGKTSIDMNFYKKSPTFTVTTPDDGDEVYKIISVYKTTGDKNEKDFFNYLQGDFTSDAEFMNYVYNIKARSLIDTPVDINENDTLVTLSTCSYEVHENYRTVVVGRKVRKGESEKVNVSSAVKNKNPYFPSSYYYRFGGTQPKLTSFRTELKKGTISWYDGKGNLRGNQKLTGGKYVIDRTSTTTKKPSSSTKKTSSTSTTKPTTKTSTTKATKPSTTRPRKVYYTVKFVNANGKTIKLQRVEKGHSASAPKAPSKASTRYYRYKFVRWSNRFNRVNSNLVIKPIYAKVRIPQHKPKPTTPKPTKPKPTTVPKTTVPTTTHTTEPATEEIEED</sequence>
<dbReference type="GO" id="GO:0016787">
    <property type="term" value="F:hydrolase activity"/>
    <property type="evidence" value="ECO:0007669"/>
    <property type="project" value="UniProtKB-KW"/>
</dbReference>
<feature type="active site" description="Acyl-thioester intermediate" evidence="2">
    <location>
        <position position="467"/>
    </location>
</feature>
<evidence type="ECO:0000256" key="3">
    <source>
        <dbReference type="SAM" id="MobiDB-lite"/>
    </source>
</evidence>
<gene>
    <name evidence="4" type="primary">srtB</name>
    <name evidence="4" type="ORF">E5Z56_06470</name>
</gene>
<dbReference type="CDD" id="cd05826">
    <property type="entry name" value="Sortase_B"/>
    <property type="match status" value="1"/>
</dbReference>
<dbReference type="InterPro" id="IPR023365">
    <property type="entry name" value="Sortase_dom-sf"/>
</dbReference>
<dbReference type="EMBL" id="CP039381">
    <property type="protein sequence ID" value="QCT07028.1"/>
    <property type="molecule type" value="Genomic_DNA"/>
</dbReference>
<dbReference type="EC" id="3.4.22.71" evidence="4"/>
<dbReference type="OrthoDB" id="9806013at2"/>
<proteinExistence type="predicted"/>
<dbReference type="InterPro" id="IPR009835">
    <property type="entry name" value="SrtB"/>
</dbReference>
<name>A0A4P8Y1J3_9FIRM</name>
<feature type="region of interest" description="Disordered" evidence="3">
    <location>
        <begin position="545"/>
        <end position="595"/>
    </location>
</feature>
<dbReference type="SUPFAM" id="SSF63817">
    <property type="entry name" value="Sortase"/>
    <property type="match status" value="1"/>
</dbReference>
<dbReference type="InterPro" id="IPR005754">
    <property type="entry name" value="Sortase"/>
</dbReference>
<dbReference type="Proteomes" id="UP000301475">
    <property type="component" value="Chromosome"/>
</dbReference>
<accession>A0A4P8Y1J3</accession>
<dbReference type="NCBIfam" id="TIGR03064">
    <property type="entry name" value="sortase_srtB"/>
    <property type="match status" value="1"/>
</dbReference>
<dbReference type="AlphaFoldDB" id="A0A4P8Y1J3"/>
<evidence type="ECO:0000313" key="5">
    <source>
        <dbReference type="Proteomes" id="UP000301475"/>
    </source>
</evidence>
<evidence type="ECO:0000256" key="1">
    <source>
        <dbReference type="ARBA" id="ARBA00022801"/>
    </source>
</evidence>
<protein>
    <submittedName>
        <fullName evidence="4">Class B sortase</fullName>
        <ecNumber evidence="4">3.4.22.71</ecNumber>
    </submittedName>
</protein>
<feature type="compositionally biased region" description="Low complexity" evidence="3">
    <location>
        <begin position="557"/>
        <end position="594"/>
    </location>
</feature>
<evidence type="ECO:0000313" key="4">
    <source>
        <dbReference type="EMBL" id="QCT07028.1"/>
    </source>
</evidence>
<feature type="compositionally biased region" description="Low complexity" evidence="3">
    <location>
        <begin position="683"/>
        <end position="699"/>
    </location>
</feature>
<organism evidence="4 5">
    <name type="scientific">Ruminococcus bovis</name>
    <dbReference type="NCBI Taxonomy" id="2564099"/>
    <lineage>
        <taxon>Bacteria</taxon>
        <taxon>Bacillati</taxon>
        <taxon>Bacillota</taxon>
        <taxon>Clostridia</taxon>
        <taxon>Eubacteriales</taxon>
        <taxon>Oscillospiraceae</taxon>
        <taxon>Ruminococcus</taxon>
    </lineage>
</organism>
<keyword evidence="5" id="KW-1185">Reference proteome</keyword>